<comment type="caution">
    <text evidence="2">The sequence shown here is derived from an EMBL/GenBank/DDBJ whole genome shotgun (WGS) entry which is preliminary data.</text>
</comment>
<protein>
    <submittedName>
        <fullName evidence="2">Uncharacterized protein</fullName>
    </submittedName>
</protein>
<keyword evidence="3" id="KW-1185">Reference proteome</keyword>
<accession>A0AB34IL12</accession>
<sequence length="439" mass="48886">MQRLLSINQASIPLAKPDAKSKKSNWLEDAMGTVVKVFQGDKDPTLTRTAGGRAAEDESRDLGGPSNFSATATVTANNTEAVDAEDYEEFLEEEGMEGDTATPSMMVAKLIQEQAGVEAQKQLEVFLRQTVTPQLTALQNELQGQVERNRADQAAFQAVLTGMREQLVGAGEGKVKELEAEAALKSSSATTPAAKPPPGGRFYDRWEQRGVKSMEAARATLRSMERIQLKLDYLREQIEMRDAEVGTVDDLFELLRAILMEENERHRSGSLPTAAVVPQMRRKTFKELGAAKSQRLCDAGELDELGDVQPEKPPPCNDLLVGTMLEVCWRYWAPPEDPMGKRKKVAVDIWCEGEVVMIANGTTDKESPTCRKLLKAGAVRVKWPADKDRDEEESYTWCILTEANWNKEAVLGWRFSGADLKKRKSPPQRMLKCRFQHAE</sequence>
<organism evidence="2 3">
    <name type="scientific">Prymnesium parvum</name>
    <name type="common">Toxic golden alga</name>
    <dbReference type="NCBI Taxonomy" id="97485"/>
    <lineage>
        <taxon>Eukaryota</taxon>
        <taxon>Haptista</taxon>
        <taxon>Haptophyta</taxon>
        <taxon>Prymnesiophyceae</taxon>
        <taxon>Prymnesiales</taxon>
        <taxon>Prymnesiaceae</taxon>
        <taxon>Prymnesium</taxon>
    </lineage>
</organism>
<evidence type="ECO:0000313" key="2">
    <source>
        <dbReference type="EMBL" id="KAL1499895.1"/>
    </source>
</evidence>
<name>A0AB34IL12_PRYPA</name>
<proteinExistence type="predicted"/>
<feature type="region of interest" description="Disordered" evidence="1">
    <location>
        <begin position="40"/>
        <end position="70"/>
    </location>
</feature>
<reference evidence="2 3" key="1">
    <citation type="journal article" date="2024" name="Science">
        <title>Giant polyketide synthase enzymes in the biosynthesis of giant marine polyether toxins.</title>
        <authorList>
            <person name="Fallon T.R."/>
            <person name="Shende V.V."/>
            <person name="Wierzbicki I.H."/>
            <person name="Pendleton A.L."/>
            <person name="Watervoot N.F."/>
            <person name="Auber R.P."/>
            <person name="Gonzalez D.J."/>
            <person name="Wisecaver J.H."/>
            <person name="Moore B.S."/>
        </authorList>
    </citation>
    <scope>NUCLEOTIDE SEQUENCE [LARGE SCALE GENOMIC DNA]</scope>
    <source>
        <strain evidence="2 3">12B1</strain>
    </source>
</reference>
<evidence type="ECO:0000256" key="1">
    <source>
        <dbReference type="SAM" id="MobiDB-lite"/>
    </source>
</evidence>
<evidence type="ECO:0000313" key="3">
    <source>
        <dbReference type="Proteomes" id="UP001515480"/>
    </source>
</evidence>
<gene>
    <name evidence="2" type="ORF">AB1Y20_012578</name>
</gene>
<dbReference type="Proteomes" id="UP001515480">
    <property type="component" value="Unassembled WGS sequence"/>
</dbReference>
<dbReference type="EMBL" id="JBGBPQ010000024">
    <property type="protein sequence ID" value="KAL1499895.1"/>
    <property type="molecule type" value="Genomic_DNA"/>
</dbReference>
<dbReference type="AlphaFoldDB" id="A0AB34IL12"/>